<sequence length="361" mass="38707">MRVLLSGYYGFGNIGDEALLRVIVGRIRSRMPEVEIEALSASPEATGAQYGIAATQRRDAGAVRAAIDRCDCLLSGGGGLLQNATSTRSLLYYAGLLHTAHRRKKKTMIFAQSIGPLDALGRLLVRALCSGVDRASVRDARSARLLQSLLPATRVERSADPVFLLDLTPDERDVRDEGLDPVGAPYVLVSVRKHQALRAGIPAIARAVDRLAREHGLRGVFLPIGGPEDADVATRVIRACESAPMLLPERSIERSAAIVASARAVIGMRLHALIFAARFAVPFLAIPYDPKVAALCEDLAYPLAPLWVPGGPVPENAAVDASVERLMSEHAALREHLQGAVAALRSGAERNFELLQDLLDG</sequence>
<dbReference type="SUPFAM" id="SSF53756">
    <property type="entry name" value="UDP-Glycosyltransferase/glycogen phosphorylase"/>
    <property type="match status" value="1"/>
</dbReference>
<organism evidence="2">
    <name type="scientific">mine drainage metagenome</name>
    <dbReference type="NCBI Taxonomy" id="410659"/>
    <lineage>
        <taxon>unclassified sequences</taxon>
        <taxon>metagenomes</taxon>
        <taxon>ecological metagenomes</taxon>
    </lineage>
</organism>
<dbReference type="EMBL" id="CABL01000001">
    <property type="protein sequence ID" value="CBH74182.1"/>
    <property type="molecule type" value="Genomic_DNA"/>
</dbReference>
<reference evidence="2" key="1">
    <citation type="submission" date="2009-10" db="EMBL/GenBank/DDBJ databases">
        <title>Diversity of trophic interactions inside an arsenic-rich microbial ecosystem.</title>
        <authorList>
            <person name="Bertin P.N."/>
            <person name="Heinrich-Salmeron A."/>
            <person name="Pelletier E."/>
            <person name="Goulhen-Chollet F."/>
            <person name="Arsene-Ploetze F."/>
            <person name="Gallien S."/>
            <person name="Calteau A."/>
            <person name="Vallenet D."/>
            <person name="Casiot C."/>
            <person name="Chane-Woon-Ming B."/>
            <person name="Giloteaux L."/>
            <person name="Barakat M."/>
            <person name="Bonnefoy V."/>
            <person name="Bruneel O."/>
            <person name="Chandler M."/>
            <person name="Cleiss J."/>
            <person name="Duran R."/>
            <person name="Elbaz-Poulichet F."/>
            <person name="Fonknechten N."/>
            <person name="Lauga B."/>
            <person name="Mornico D."/>
            <person name="Ortet P."/>
            <person name="Schaeffer C."/>
            <person name="Siguier P."/>
            <person name="Alexander Thil Smith A."/>
            <person name="Van Dorsselaer A."/>
            <person name="Weissenbach J."/>
            <person name="Medigue C."/>
            <person name="Le Paslier D."/>
        </authorList>
    </citation>
    <scope>NUCLEOTIDE SEQUENCE</scope>
</reference>
<dbReference type="NCBIfam" id="TIGR03609">
    <property type="entry name" value="S_layer_CsaB"/>
    <property type="match status" value="1"/>
</dbReference>
<proteinExistence type="predicted"/>
<dbReference type="AlphaFoldDB" id="E6PCJ8"/>
<feature type="domain" description="Polysaccharide pyruvyl transferase" evidence="1">
    <location>
        <begin position="13"/>
        <end position="290"/>
    </location>
</feature>
<dbReference type="Gene3D" id="3.40.50.2000">
    <property type="entry name" value="Glycogen Phosphorylase B"/>
    <property type="match status" value="1"/>
</dbReference>
<dbReference type="Pfam" id="PF04230">
    <property type="entry name" value="PS_pyruv_trans"/>
    <property type="match status" value="1"/>
</dbReference>
<name>E6PCJ8_9ZZZZ</name>
<protein>
    <submittedName>
        <fullName evidence="2">Putative Polysaccharide pyruvyl transferase</fullName>
    </submittedName>
</protein>
<accession>E6PCJ8</accession>
<dbReference type="InterPro" id="IPR019896">
    <property type="entry name" value="Polysacch_pyruvyl_Trfase_CsaB"/>
</dbReference>
<dbReference type="InterPro" id="IPR007345">
    <property type="entry name" value="Polysacch_pyruvyl_Trfase"/>
</dbReference>
<dbReference type="PANTHER" id="PTHR36836:SF1">
    <property type="entry name" value="COLANIC ACID BIOSYNTHESIS PROTEIN WCAK"/>
    <property type="match status" value="1"/>
</dbReference>
<evidence type="ECO:0000259" key="1">
    <source>
        <dbReference type="Pfam" id="PF04230"/>
    </source>
</evidence>
<keyword evidence="2" id="KW-0808">Transferase</keyword>
<evidence type="ECO:0000313" key="2">
    <source>
        <dbReference type="EMBL" id="CBH74182.1"/>
    </source>
</evidence>
<dbReference type="PANTHER" id="PTHR36836">
    <property type="entry name" value="COLANIC ACID BIOSYNTHESIS PROTEIN WCAK"/>
    <property type="match status" value="1"/>
</dbReference>
<dbReference type="GO" id="GO:0016740">
    <property type="term" value="F:transferase activity"/>
    <property type="evidence" value="ECO:0007669"/>
    <property type="project" value="UniProtKB-KW"/>
</dbReference>
<comment type="caution">
    <text evidence="2">The sequence shown here is derived from an EMBL/GenBank/DDBJ whole genome shotgun (WGS) entry which is preliminary data.</text>
</comment>
<gene>
    <name evidence="2" type="ORF">CARN1_2069</name>
</gene>